<dbReference type="EMBL" id="AP027731">
    <property type="protein sequence ID" value="BDZ47215.1"/>
    <property type="molecule type" value="Genomic_DNA"/>
</dbReference>
<accession>A0ABN6XQC6</accession>
<dbReference type="SUPFAM" id="SSF46689">
    <property type="entry name" value="Homeodomain-like"/>
    <property type="match status" value="1"/>
</dbReference>
<proteinExistence type="predicted"/>
<organism evidence="6 7">
    <name type="scientific">Naasia aerilata</name>
    <dbReference type="NCBI Taxonomy" id="1162966"/>
    <lineage>
        <taxon>Bacteria</taxon>
        <taxon>Bacillati</taxon>
        <taxon>Actinomycetota</taxon>
        <taxon>Actinomycetes</taxon>
        <taxon>Micrococcales</taxon>
        <taxon>Microbacteriaceae</taxon>
        <taxon>Naasia</taxon>
    </lineage>
</organism>
<protein>
    <recommendedName>
        <fullName evidence="5">HTH tetR-type domain-containing protein</fullName>
    </recommendedName>
</protein>
<evidence type="ECO:0000313" key="7">
    <source>
        <dbReference type="Proteomes" id="UP001321498"/>
    </source>
</evidence>
<evidence type="ECO:0000256" key="1">
    <source>
        <dbReference type="ARBA" id="ARBA00023015"/>
    </source>
</evidence>
<evidence type="ECO:0000256" key="3">
    <source>
        <dbReference type="ARBA" id="ARBA00023163"/>
    </source>
</evidence>
<dbReference type="Proteomes" id="UP001321498">
    <property type="component" value="Chromosome"/>
</dbReference>
<evidence type="ECO:0000313" key="6">
    <source>
        <dbReference type="EMBL" id="BDZ47215.1"/>
    </source>
</evidence>
<feature type="DNA-binding region" description="H-T-H motif" evidence="4">
    <location>
        <begin position="61"/>
        <end position="80"/>
    </location>
</feature>
<keyword evidence="7" id="KW-1185">Reference proteome</keyword>
<dbReference type="Pfam" id="PF00440">
    <property type="entry name" value="TetR_N"/>
    <property type="match status" value="1"/>
</dbReference>
<evidence type="ECO:0000259" key="5">
    <source>
        <dbReference type="PROSITE" id="PS50977"/>
    </source>
</evidence>
<keyword evidence="1" id="KW-0805">Transcription regulation</keyword>
<sequence length="216" mass="24103">MLMRVLRLLTRKQIFTLIGINMKTSRQYVQTQRARAAEETRERILDAFVGLVISRSSVAIPLQDVARQAGVTVQTILRRFGSRDRLFDEALVHGQAMIAGEREAPAGDAVVALSVLVDHYELRGDAVLALLATENADPRIARIVDAGRETHRRWVAEVFADALLARSPDDRVDTARLLVVATDVYAWKLLRRDMALTRSDAERHLLRLVGAVLSAN</sequence>
<keyword evidence="3" id="KW-0804">Transcription</keyword>
<reference evidence="7" key="1">
    <citation type="journal article" date="2019" name="Int. J. Syst. Evol. Microbiol.">
        <title>The Global Catalogue of Microorganisms (GCM) 10K type strain sequencing project: providing services to taxonomists for standard genome sequencing and annotation.</title>
        <authorList>
            <consortium name="The Broad Institute Genomics Platform"/>
            <consortium name="The Broad Institute Genome Sequencing Center for Infectious Disease"/>
            <person name="Wu L."/>
            <person name="Ma J."/>
        </authorList>
    </citation>
    <scope>NUCLEOTIDE SEQUENCE [LARGE SCALE GENOMIC DNA]</scope>
    <source>
        <strain evidence="7">NBRC 108725</strain>
    </source>
</reference>
<dbReference type="PANTHER" id="PTHR30055:SF234">
    <property type="entry name" value="HTH-TYPE TRANSCRIPTIONAL REGULATOR BETI"/>
    <property type="match status" value="1"/>
</dbReference>
<name>A0ABN6XQC6_9MICO</name>
<dbReference type="PROSITE" id="PS50977">
    <property type="entry name" value="HTH_TETR_2"/>
    <property type="match status" value="1"/>
</dbReference>
<evidence type="ECO:0000256" key="4">
    <source>
        <dbReference type="PROSITE-ProRule" id="PRU00335"/>
    </source>
</evidence>
<dbReference type="InterPro" id="IPR001647">
    <property type="entry name" value="HTH_TetR"/>
</dbReference>
<keyword evidence="2 4" id="KW-0238">DNA-binding</keyword>
<dbReference type="Gene3D" id="1.10.357.10">
    <property type="entry name" value="Tetracycline Repressor, domain 2"/>
    <property type="match status" value="1"/>
</dbReference>
<dbReference type="InterPro" id="IPR009057">
    <property type="entry name" value="Homeodomain-like_sf"/>
</dbReference>
<gene>
    <name evidence="6" type="ORF">GCM10025866_31240</name>
</gene>
<dbReference type="InterPro" id="IPR050109">
    <property type="entry name" value="HTH-type_TetR-like_transc_reg"/>
</dbReference>
<feature type="domain" description="HTH tetR-type" evidence="5">
    <location>
        <begin position="38"/>
        <end position="98"/>
    </location>
</feature>
<evidence type="ECO:0000256" key="2">
    <source>
        <dbReference type="ARBA" id="ARBA00023125"/>
    </source>
</evidence>
<dbReference type="PANTHER" id="PTHR30055">
    <property type="entry name" value="HTH-TYPE TRANSCRIPTIONAL REGULATOR RUTR"/>
    <property type="match status" value="1"/>
</dbReference>